<reference evidence="5 7" key="1">
    <citation type="submission" date="2020-05" db="EMBL/GenBank/DDBJ databases">
        <title>Comparative genomic analysis of denitrifying bacteria from Halomonas genus.</title>
        <authorList>
            <person name="Wang L."/>
            <person name="Shao Z."/>
        </authorList>
    </citation>
    <scope>NUCLEOTIDE SEQUENCE [LARGE SCALE GENOMIC DNA]</scope>
    <source>
        <strain evidence="5 7">DSM 17331</strain>
    </source>
</reference>
<feature type="domain" description="Fe/B12 periplasmic-binding" evidence="3">
    <location>
        <begin position="79"/>
        <end position="331"/>
    </location>
</feature>
<dbReference type="Proteomes" id="UP000814353">
    <property type="component" value="Unassembled WGS sequence"/>
</dbReference>
<dbReference type="PROSITE" id="PS50983">
    <property type="entry name" value="FE_B12_PBP"/>
    <property type="match status" value="1"/>
</dbReference>
<dbReference type="EMBL" id="JACEFT010000018">
    <property type="protein sequence ID" value="MBA2780028.1"/>
    <property type="molecule type" value="Genomic_DNA"/>
</dbReference>
<dbReference type="CDD" id="cd01144">
    <property type="entry name" value="BtuF"/>
    <property type="match status" value="1"/>
</dbReference>
<keyword evidence="1" id="KW-0732">Signal</keyword>
<reference evidence="4 6" key="2">
    <citation type="submission" date="2020-07" db="EMBL/GenBank/DDBJ databases">
        <title>Identification of Halomonas strains.</title>
        <authorList>
            <person name="Xiao Z."/>
            <person name="Shen J."/>
        </authorList>
    </citation>
    <scope>NUCLEOTIDE SEQUENCE [LARGE SCALE GENOMIC DNA]</scope>
    <source>
        <strain evidence="4 6">DSM 17331</strain>
    </source>
</reference>
<dbReference type="PANTHER" id="PTHR30535">
    <property type="entry name" value="VITAMIN B12-BINDING PROTEIN"/>
    <property type="match status" value="1"/>
</dbReference>
<gene>
    <name evidence="4" type="ORF">H1D44_14125</name>
    <name evidence="5" type="ORF">HOP48_15575</name>
</gene>
<dbReference type="InterPro" id="IPR050902">
    <property type="entry name" value="ABC_Transporter_SBP"/>
</dbReference>
<dbReference type="InterPro" id="IPR002491">
    <property type="entry name" value="ABC_transptr_periplasmic_BD"/>
</dbReference>
<evidence type="ECO:0000313" key="4">
    <source>
        <dbReference type="EMBL" id="MBA2780028.1"/>
    </source>
</evidence>
<evidence type="ECO:0000313" key="7">
    <source>
        <dbReference type="Proteomes" id="UP000814353"/>
    </source>
</evidence>
<evidence type="ECO:0000259" key="3">
    <source>
        <dbReference type="PROSITE" id="PS50983"/>
    </source>
</evidence>
<comment type="caution">
    <text evidence="4">The sequence shown here is derived from an EMBL/GenBank/DDBJ whole genome shotgun (WGS) entry which is preliminary data.</text>
</comment>
<dbReference type="PANTHER" id="PTHR30535:SF34">
    <property type="entry name" value="MOLYBDATE-BINDING PROTEIN MOLA"/>
    <property type="match status" value="1"/>
</dbReference>
<dbReference type="Gene3D" id="3.40.50.1980">
    <property type="entry name" value="Nitrogenase molybdenum iron protein domain"/>
    <property type="match status" value="2"/>
</dbReference>
<dbReference type="SUPFAM" id="SSF53807">
    <property type="entry name" value="Helical backbone' metal receptor"/>
    <property type="match status" value="1"/>
</dbReference>
<dbReference type="Pfam" id="PF01497">
    <property type="entry name" value="Peripla_BP_2"/>
    <property type="match status" value="1"/>
</dbReference>
<protein>
    <submittedName>
        <fullName evidence="4">Cobalamin-binding protein</fullName>
    </submittedName>
</protein>
<keyword evidence="7" id="KW-1185">Reference proteome</keyword>
<dbReference type="NCBIfam" id="NF038402">
    <property type="entry name" value="TroA_like"/>
    <property type="match status" value="1"/>
</dbReference>
<evidence type="ECO:0000256" key="2">
    <source>
        <dbReference type="SAM" id="MobiDB-lite"/>
    </source>
</evidence>
<dbReference type="EMBL" id="JABFUB010000015">
    <property type="protein sequence ID" value="MCG6662957.1"/>
    <property type="molecule type" value="Genomic_DNA"/>
</dbReference>
<evidence type="ECO:0000313" key="6">
    <source>
        <dbReference type="Proteomes" id="UP000518091"/>
    </source>
</evidence>
<feature type="region of interest" description="Disordered" evidence="2">
    <location>
        <begin position="1"/>
        <end position="20"/>
    </location>
</feature>
<proteinExistence type="predicted"/>
<dbReference type="Proteomes" id="UP000518091">
    <property type="component" value="Unassembled WGS sequence"/>
</dbReference>
<evidence type="ECO:0000313" key="5">
    <source>
        <dbReference type="EMBL" id="MCG6662957.1"/>
    </source>
</evidence>
<dbReference type="GO" id="GO:0071281">
    <property type="term" value="P:cellular response to iron ion"/>
    <property type="evidence" value="ECO:0007669"/>
    <property type="project" value="TreeGrafter"/>
</dbReference>
<dbReference type="AlphaFoldDB" id="A0A7V9W2U4"/>
<organism evidence="4 6">
    <name type="scientific">Billgrantia kenyensis</name>
    <dbReference type="NCBI Taxonomy" id="321266"/>
    <lineage>
        <taxon>Bacteria</taxon>
        <taxon>Pseudomonadati</taxon>
        <taxon>Pseudomonadota</taxon>
        <taxon>Gammaproteobacteria</taxon>
        <taxon>Oceanospirillales</taxon>
        <taxon>Halomonadaceae</taxon>
        <taxon>Billgrantia</taxon>
    </lineage>
</organism>
<feature type="compositionally biased region" description="Polar residues" evidence="2">
    <location>
        <begin position="1"/>
        <end position="16"/>
    </location>
</feature>
<evidence type="ECO:0000256" key="1">
    <source>
        <dbReference type="ARBA" id="ARBA00022729"/>
    </source>
</evidence>
<name>A0A7V9W2U4_9GAMM</name>
<accession>A0A7V9W2U4</accession>
<dbReference type="InterPro" id="IPR054828">
    <property type="entry name" value="Vit_B12_bind_prot"/>
</dbReference>
<sequence length="331" mass="35807">MPWTRSTRPLVTTSTPAARPSSVFTSASSRRFGGASGPAVAALLALALSGPVAGETRAASPCAIDDRDREVCLEQPAERIAALSPGATELVYAAGAGEKVVAVVAYSDYPPEAQEVQSVGSHTRMDLEALVTLSPDLVIGWMTGNPPEQLETIEALGMPVFYIEPRDFEGVSSAIERLARLAATREEGERVAAEFRDGMAALAERYADAEPVSVFYQVWDEPLMTINDEHLIGQVVSMCGGVNVFGELPRLVPRIDDESVLAADPEAILAGGMGEENRGWLTHWQQYPSMTAVERDNLYFVPPSLIQRPTPRLLEGSRLFCEQLDHARGKR</sequence>